<dbReference type="NCBIfam" id="TIGR01733">
    <property type="entry name" value="AA-adenyl-dom"/>
    <property type="match status" value="2"/>
</dbReference>
<evidence type="ECO:0000256" key="3">
    <source>
        <dbReference type="ARBA" id="ARBA00022450"/>
    </source>
</evidence>
<dbReference type="Pfam" id="PF00668">
    <property type="entry name" value="Condensation"/>
    <property type="match status" value="3"/>
</dbReference>
<dbReference type="InterPro" id="IPR001242">
    <property type="entry name" value="Condensation_dom"/>
</dbReference>
<dbReference type="SUPFAM" id="SSF56801">
    <property type="entry name" value="Acetyl-CoA synthetase-like"/>
    <property type="match status" value="2"/>
</dbReference>
<dbReference type="PANTHER" id="PTHR45527">
    <property type="entry name" value="NONRIBOSOMAL PEPTIDE SYNTHETASE"/>
    <property type="match status" value="1"/>
</dbReference>
<keyword evidence="6" id="KW-0045">Antibiotic biosynthesis</keyword>
<dbReference type="InterPro" id="IPR000873">
    <property type="entry name" value="AMP-dep_synth/lig_dom"/>
</dbReference>
<dbReference type="GO" id="GO:0044550">
    <property type="term" value="P:secondary metabolite biosynthetic process"/>
    <property type="evidence" value="ECO:0007669"/>
    <property type="project" value="UniProtKB-ARBA"/>
</dbReference>
<proteinExistence type="inferred from homology"/>
<feature type="compositionally biased region" description="Basic and acidic residues" evidence="7">
    <location>
        <begin position="2649"/>
        <end position="2665"/>
    </location>
</feature>
<comment type="cofactor">
    <cofactor evidence="1">
        <name>pantetheine 4'-phosphate</name>
        <dbReference type="ChEBI" id="CHEBI:47942"/>
    </cofactor>
</comment>
<feature type="region of interest" description="Disordered" evidence="7">
    <location>
        <begin position="2624"/>
        <end position="2665"/>
    </location>
</feature>
<dbReference type="PROSITE" id="PS00455">
    <property type="entry name" value="AMP_BINDING"/>
    <property type="match status" value="2"/>
</dbReference>
<dbReference type="InterPro" id="IPR023213">
    <property type="entry name" value="CAT-like_dom_sf"/>
</dbReference>
<keyword evidence="4" id="KW-0597">Phosphoprotein</keyword>
<evidence type="ECO:0000256" key="4">
    <source>
        <dbReference type="ARBA" id="ARBA00022553"/>
    </source>
</evidence>
<feature type="region of interest" description="Disordered" evidence="7">
    <location>
        <begin position="2133"/>
        <end position="2158"/>
    </location>
</feature>
<dbReference type="GO" id="GO:0008610">
    <property type="term" value="P:lipid biosynthetic process"/>
    <property type="evidence" value="ECO:0007669"/>
    <property type="project" value="UniProtKB-ARBA"/>
</dbReference>
<dbReference type="InterPro" id="IPR010060">
    <property type="entry name" value="NRPS_synth"/>
</dbReference>
<dbReference type="InterPro" id="IPR020845">
    <property type="entry name" value="AMP-binding_CS"/>
</dbReference>
<evidence type="ECO:0000256" key="7">
    <source>
        <dbReference type="SAM" id="MobiDB-lite"/>
    </source>
</evidence>
<dbReference type="InterPro" id="IPR042099">
    <property type="entry name" value="ANL_N_sf"/>
</dbReference>
<dbReference type="PROSITE" id="PS00012">
    <property type="entry name" value="PHOSPHOPANTETHEINE"/>
    <property type="match status" value="2"/>
</dbReference>
<dbReference type="Gene3D" id="3.40.50.12780">
    <property type="entry name" value="N-terminal domain of ligase-like"/>
    <property type="match status" value="1"/>
</dbReference>
<dbReference type="CDD" id="cd19531">
    <property type="entry name" value="LCL_NRPS-like"/>
    <property type="match status" value="1"/>
</dbReference>
<dbReference type="GO" id="GO:0017000">
    <property type="term" value="P:antibiotic biosynthetic process"/>
    <property type="evidence" value="ECO:0007669"/>
    <property type="project" value="UniProtKB-KW"/>
</dbReference>
<dbReference type="FunFam" id="3.40.50.12780:FF:000012">
    <property type="entry name" value="Non-ribosomal peptide synthetase"/>
    <property type="match status" value="2"/>
</dbReference>
<dbReference type="Proteomes" id="UP001183535">
    <property type="component" value="Unassembled WGS sequence"/>
</dbReference>
<dbReference type="Gene3D" id="1.10.1200.10">
    <property type="entry name" value="ACP-like"/>
    <property type="match status" value="2"/>
</dbReference>
<dbReference type="FunFam" id="2.30.38.10:FF:000001">
    <property type="entry name" value="Non-ribosomal peptide synthetase PvdI"/>
    <property type="match status" value="2"/>
</dbReference>
<dbReference type="NCBIfam" id="TIGR01720">
    <property type="entry name" value="NRPS-para261"/>
    <property type="match status" value="1"/>
</dbReference>
<dbReference type="SUPFAM" id="SSF52777">
    <property type="entry name" value="CoA-dependent acyltransferases"/>
    <property type="match status" value="6"/>
</dbReference>
<dbReference type="Pfam" id="PF00501">
    <property type="entry name" value="AMP-binding"/>
    <property type="match status" value="2"/>
</dbReference>
<protein>
    <submittedName>
        <fullName evidence="9">Non-ribosomal peptide synthetase</fullName>
    </submittedName>
</protein>
<dbReference type="FunFam" id="1.10.1200.10:FF:000005">
    <property type="entry name" value="Nonribosomal peptide synthetase 1"/>
    <property type="match status" value="1"/>
</dbReference>
<dbReference type="PROSITE" id="PS50075">
    <property type="entry name" value="CARRIER"/>
    <property type="match status" value="2"/>
</dbReference>
<evidence type="ECO:0000259" key="8">
    <source>
        <dbReference type="PROSITE" id="PS50075"/>
    </source>
</evidence>
<feature type="domain" description="Carrier" evidence="8">
    <location>
        <begin position="2070"/>
        <end position="2144"/>
    </location>
</feature>
<dbReference type="InterPro" id="IPR036736">
    <property type="entry name" value="ACP-like_sf"/>
</dbReference>
<feature type="compositionally biased region" description="Acidic residues" evidence="7">
    <location>
        <begin position="2624"/>
        <end position="2646"/>
    </location>
</feature>
<dbReference type="InterPro" id="IPR045851">
    <property type="entry name" value="AMP-bd_C_sf"/>
</dbReference>
<dbReference type="FunFam" id="3.40.50.980:FF:000001">
    <property type="entry name" value="Non-ribosomal peptide synthetase"/>
    <property type="match status" value="1"/>
</dbReference>
<comment type="caution">
    <text evidence="9">The sequence shown here is derived from an EMBL/GenBank/DDBJ whole genome shotgun (WGS) entry which is preliminary data.</text>
</comment>
<evidence type="ECO:0000256" key="5">
    <source>
        <dbReference type="ARBA" id="ARBA00022737"/>
    </source>
</evidence>
<dbReference type="InterPro" id="IPR020806">
    <property type="entry name" value="PKS_PP-bd"/>
</dbReference>
<comment type="similarity">
    <text evidence="2">Belongs to the ATP-dependent AMP-binding enzyme family.</text>
</comment>
<dbReference type="InterPro" id="IPR006162">
    <property type="entry name" value="Ppantetheine_attach_site"/>
</dbReference>
<accession>A0ABD5ERB0</accession>
<dbReference type="EMBL" id="JAVRES010000008">
    <property type="protein sequence ID" value="MDT0436782.1"/>
    <property type="molecule type" value="Genomic_DNA"/>
</dbReference>
<feature type="compositionally biased region" description="Low complexity" evidence="7">
    <location>
        <begin position="2133"/>
        <end position="2144"/>
    </location>
</feature>
<keyword evidence="5" id="KW-0677">Repeat</keyword>
<dbReference type="GO" id="GO:0072330">
    <property type="term" value="P:monocarboxylic acid biosynthetic process"/>
    <property type="evidence" value="ECO:0007669"/>
    <property type="project" value="UniProtKB-ARBA"/>
</dbReference>
<evidence type="ECO:0000256" key="2">
    <source>
        <dbReference type="ARBA" id="ARBA00006432"/>
    </source>
</evidence>
<evidence type="ECO:0000313" key="10">
    <source>
        <dbReference type="Proteomes" id="UP001183535"/>
    </source>
</evidence>
<dbReference type="Gene3D" id="3.30.559.10">
    <property type="entry name" value="Chloramphenicol acetyltransferase-like domain"/>
    <property type="match status" value="3"/>
</dbReference>
<dbReference type="CDD" id="cd19540">
    <property type="entry name" value="LCL_NRPS-like"/>
    <property type="match status" value="1"/>
</dbReference>
<reference evidence="10" key="1">
    <citation type="submission" date="2023-07" db="EMBL/GenBank/DDBJ databases">
        <title>30 novel species of actinomycetes from the DSMZ collection.</title>
        <authorList>
            <person name="Nouioui I."/>
        </authorList>
    </citation>
    <scope>NUCLEOTIDE SEQUENCE [LARGE SCALE GENOMIC DNA]</scope>
    <source>
        <strain evidence="10">DSM 41981</strain>
    </source>
</reference>
<dbReference type="InterPro" id="IPR009081">
    <property type="entry name" value="PP-bd_ACP"/>
</dbReference>
<feature type="domain" description="Carrier" evidence="8">
    <location>
        <begin position="1020"/>
        <end position="1095"/>
    </location>
</feature>
<keyword evidence="10" id="KW-1185">Reference proteome</keyword>
<dbReference type="Pfam" id="PF00550">
    <property type="entry name" value="PP-binding"/>
    <property type="match status" value="2"/>
</dbReference>
<sequence length="2665" mass="285488">MTRTDAAPGDLAARKRELLRRRLETAGLAGTGARAERVPRRPADAGPLPLSYAQSRMWLLQQLDPDSPAYNVCLAVRLRGPLDPAALRTAFEGLLDRHEVLRTRFPVTADGTPEQVVDPTAVLEFTTADLGGLAPGARDERADALARAASATPFDLAADHPLRTLLIRRADDDHTLVLTVHHIAWDGGTFNALSADLSALYRAAATGTPADLAPLPLQYADFAHWQRDAWTDERLADHLAHWRTALVPPPRPLALPTDAPRAAHPVPIGDRRFRTFAPEVTDRLTAFARATGATPFMVLLAGLAALLHRTTGATDVPIGSAVMSRDLPGLEQLIGNFGNTLALRADLAGDPGFGELVERVRRTCTDGYAHQDMPFDRLVELLKPERHPGRAVYFDVMLLFLTQGLEGPRLPGVSAEWETVHNDTTQFDLSLEAFLTGGRLRIEATHRAGLFTADTVDRLLGHLETLLADALADPERPVSRLALMTGPERRRVLAEWNDTAHPVPAATLTGLLDRQARLTPDALALVADGTRLDHAELHARANRLARLLTGRGVGPESVVGVALDRGPDLVVTLLAVLKAGAAYLPLDTGYPADRLTFMIEDAAPALVVTTTGALPAHPAPALLLDDPHTRERTAALSGAELTDADRPRPLDPRHPAYVIYTSGSTGRPKGAVVDHRAVVNRLLWMQDTYRLGPGERVLQKTPAGFDVSVWEFFWPLITGAALVLARPGGHRDPAHLAALTREQHVTTAHFVPSMLRVFLDDPAVEGVRGILDRVVCSGEALPTDLADRCLALLPGTRLHNLYGPTEATVDVTAWSCAEGTSSAGGSVPVGRPVWNTRTLVLDASLHPVPPGTPGELYLAGVQLARGYLARPALTAARFVADPYGPPGTRLYRTGDLARWTADGALEFLGRTDDQVKIRGVRVEPAEAEAATAALPGVSQGAVTVRQDPSGEAALVAYVVPRPGAALAPLQVRQDLRATLPEQLLPTAVVVLDALPLTPNGKLDRAALPAPDLAGLTTATAPRTDAEARLCALIADLLGLPSIGVHDEFFALGGHSVLATRLVARVRTELGAEIPLRAVFDTPTAAALAPLLSTPADRRPALAPAERPDPLPLSSAQARLWFLHRMEGPSPTYNLPTALRLTGPLDPAALHAALDDVVARHEALRTVFPDDDGTPRQSVLPAGLAPVPFTTVTAAPDRLDTLLAAACARPFALDTEIPVRATLYALAPDEHVLLLLMHHIASDGWSAAPLLADLETAYLARRDGTAPDWAPLPVQYADHTLWQRREPHDREAQLAYWTAALAGLPEELQLPVDRPRPAVAGHRAGAVDLALGPDVHAALADLAAEAGGTVFMALQSALAVLLARLGAGDDIPLGTPVAGREDPQLDALIGLFVNTLVLRTDVSGAPTFRELLARVRETDLDAYAHQQLPFEQLVDALAPTRSTGRHPLFQVMIAHQQAPAAERDFAGLVLNERRVPFHTAKTDLALHLFEHGDRDGISGALVHSLDLYDHDTARDLADRFVRLVTDLARHPDRPVADTDLLTPAERRTLLGEWNDTAHPMPVTTLTALFEEQAATTPRLPAVEHGTPGGRSLTYAELNARANALARRLTALGVGPEHRVGIHLERSVEMVVALLAVLKAGGAFVPLEPGWPARRIAEVCRGAALSAVLGRPGDERVLGDDAPPVVPVDLGGPVPRAGNLGVEVDPEGLAYVIHTSGSTGVPKGAMIRHRAIAHRLLWQRGLLGFGSDDAALFKAPLGFDISINEIFLPLVHGGRVIVAEPGGERDVDYLLDTVERHRVTFTYLVSSMLDLLLEQDGFAHRARSLRHVWCGGEVLTPELFARFRAVSPAVMYHGYGPAEATIGVSHVVYRTGAIRSAVSIGRPNTNTRLYVLDERLRPTPVGVPGELYAAGVYLGRGYVNDPRRTADHWVADPFGPPGERLYRTGDLVSWQRDGTLEFLGRADNQVKIRGMRIELEEIEAVLEQHPRVRRSVVVVRQDTPGPKQLAGYLVAAGDPPAPADVRDWLRERVPEHMVPLTLTVLDAFPLMPSGKVDRRNLPRPEPATGGAPATRAPANERERRLTDLFATVLGLTDVDVDANFFALGGDSIVSIRLVTLARKEGLALSPRQIFQTPTPAGLAAAAATPEPSAPGPADDPTGPLDLTPVMRWTAGQDGTWDGLAQAVLLVTPPGLTHDTLRTVLAAVVDRHPVLRARLTGEGRLEVPAEGDAPADLPLTRATGTDVDALLAETAAHLDPRAGRMLAAVWCEPADDRPGRLLLVAHHLVVDGVSWRIIGTDLADAWQRTRDGLPAAPRRTGTSFRTWSRLLAEEAVRPERVAELPHWVAALESAPPLLDRQLGPAATVRERTLVLPEDVTTALLTTLPAAYRAAAPDVLLTGLALAVAAWRAERAEPGRALLVGVEGHGRVEDAVGGDGVDLSTTVGWFTTFHPVGIDPGPLDLDDALDGGPAAGLALKRVKEQLRAVPGQGLGYGLLRHLNPGTAPALEKLPQPQIGFNYLGRFAASDSAEEPWELAPEAPVLRVPPDGDRPAGFGLEINAVAVGTADATRLHLLAGWPSAFLVPAEADRLLALWERALRGLARHAGTTPDAGLTPSDLPLVDLTQEDIDDFENDDFENDAFEDDDFGDGGFDDAVSRADADREGVAENNP</sequence>
<dbReference type="SMART" id="SM00823">
    <property type="entry name" value="PKS_PP"/>
    <property type="match status" value="2"/>
</dbReference>
<dbReference type="Gene3D" id="3.30.300.30">
    <property type="match status" value="2"/>
</dbReference>
<dbReference type="Gene3D" id="2.30.38.10">
    <property type="entry name" value="Luciferase, Domain 3"/>
    <property type="match status" value="1"/>
</dbReference>
<evidence type="ECO:0000256" key="6">
    <source>
        <dbReference type="ARBA" id="ARBA00023194"/>
    </source>
</evidence>
<dbReference type="FunFam" id="1.10.1200.10:FF:000016">
    <property type="entry name" value="Non-ribosomal peptide synthase"/>
    <property type="match status" value="1"/>
</dbReference>
<dbReference type="PANTHER" id="PTHR45527:SF1">
    <property type="entry name" value="FATTY ACID SYNTHASE"/>
    <property type="match status" value="1"/>
</dbReference>
<dbReference type="InterPro" id="IPR025110">
    <property type="entry name" value="AMP-bd_C"/>
</dbReference>
<dbReference type="FunFam" id="3.40.50.980:FF:000002">
    <property type="entry name" value="Enterobactin synthetase component F"/>
    <property type="match status" value="1"/>
</dbReference>
<feature type="compositionally biased region" description="Low complexity" evidence="7">
    <location>
        <begin position="2060"/>
        <end position="2071"/>
    </location>
</feature>
<dbReference type="Gene3D" id="3.40.50.980">
    <property type="match status" value="2"/>
</dbReference>
<evidence type="ECO:0000256" key="1">
    <source>
        <dbReference type="ARBA" id="ARBA00001957"/>
    </source>
</evidence>
<keyword evidence="3" id="KW-0596">Phosphopantetheine</keyword>
<dbReference type="InterPro" id="IPR010071">
    <property type="entry name" value="AA_adenyl_dom"/>
</dbReference>
<dbReference type="RefSeq" id="WP_093824136.1">
    <property type="nucleotide sequence ID" value="NZ_JAVRES010000008.1"/>
</dbReference>
<gene>
    <name evidence="9" type="ORF">RM877_19015</name>
</gene>
<feature type="region of interest" description="Disordered" evidence="7">
    <location>
        <begin position="2049"/>
        <end position="2075"/>
    </location>
</feature>
<dbReference type="CDD" id="cd17646">
    <property type="entry name" value="A_NRPS_AB3403-like"/>
    <property type="match status" value="1"/>
</dbReference>
<dbReference type="SUPFAM" id="SSF47336">
    <property type="entry name" value="ACP-like"/>
    <property type="match status" value="2"/>
</dbReference>
<dbReference type="Gene3D" id="3.30.559.30">
    <property type="entry name" value="Nonribosomal peptide synthetase, condensation domain"/>
    <property type="match status" value="3"/>
</dbReference>
<organism evidence="9 10">
    <name type="scientific">Streptomyces doudnae</name>
    <dbReference type="NCBI Taxonomy" id="3075536"/>
    <lineage>
        <taxon>Bacteria</taxon>
        <taxon>Bacillati</taxon>
        <taxon>Actinomycetota</taxon>
        <taxon>Actinomycetes</taxon>
        <taxon>Kitasatosporales</taxon>
        <taxon>Streptomycetaceae</taxon>
        <taxon>Streptomyces</taxon>
    </lineage>
</organism>
<dbReference type="Pfam" id="PF13193">
    <property type="entry name" value="AMP-binding_C"/>
    <property type="match status" value="2"/>
</dbReference>
<name>A0ABD5ERB0_9ACTN</name>
<evidence type="ECO:0000313" key="9">
    <source>
        <dbReference type="EMBL" id="MDT0436782.1"/>
    </source>
</evidence>